<dbReference type="AlphaFoldDB" id="A0AAV7T4H5"/>
<accession>A0AAV7T4H5</accession>
<feature type="region of interest" description="Disordered" evidence="1">
    <location>
        <begin position="90"/>
        <end position="124"/>
    </location>
</feature>
<organism evidence="2 3">
    <name type="scientific">Pleurodeles waltl</name>
    <name type="common">Iberian ribbed newt</name>
    <dbReference type="NCBI Taxonomy" id="8319"/>
    <lineage>
        <taxon>Eukaryota</taxon>
        <taxon>Metazoa</taxon>
        <taxon>Chordata</taxon>
        <taxon>Craniata</taxon>
        <taxon>Vertebrata</taxon>
        <taxon>Euteleostomi</taxon>
        <taxon>Amphibia</taxon>
        <taxon>Batrachia</taxon>
        <taxon>Caudata</taxon>
        <taxon>Salamandroidea</taxon>
        <taxon>Salamandridae</taxon>
        <taxon>Pleurodelinae</taxon>
        <taxon>Pleurodeles</taxon>
    </lineage>
</organism>
<sequence length="124" mass="14398">MQSCTAGMHGDVQLDSTLIRIFSVFSLRVQRERHNFEEVKNALQAKEIQYMMFYPTRLRVVVNGKTWHFTSLEEVWDWLERWQVVGFKDAGEQRPPRPKGTAEVLGQAEVSLESSQTQDLPKDT</sequence>
<dbReference type="Gene3D" id="3.30.250.20">
    <property type="entry name" value="L1 transposable element, C-terminal domain"/>
    <property type="match status" value="1"/>
</dbReference>
<comment type="caution">
    <text evidence="2">The sequence shown here is derived from an EMBL/GenBank/DDBJ whole genome shotgun (WGS) entry which is preliminary data.</text>
</comment>
<proteinExistence type="predicted"/>
<gene>
    <name evidence="2" type="ORF">NDU88_003109</name>
</gene>
<reference evidence="2" key="1">
    <citation type="journal article" date="2022" name="bioRxiv">
        <title>Sequencing and chromosome-scale assembly of the giantPleurodeles waltlgenome.</title>
        <authorList>
            <person name="Brown T."/>
            <person name="Elewa A."/>
            <person name="Iarovenko S."/>
            <person name="Subramanian E."/>
            <person name="Araus A.J."/>
            <person name="Petzold A."/>
            <person name="Susuki M."/>
            <person name="Suzuki K.-i.T."/>
            <person name="Hayashi T."/>
            <person name="Toyoda A."/>
            <person name="Oliveira C."/>
            <person name="Osipova E."/>
            <person name="Leigh N.D."/>
            <person name="Simon A."/>
            <person name="Yun M.H."/>
        </authorList>
    </citation>
    <scope>NUCLEOTIDE SEQUENCE</scope>
    <source>
        <strain evidence="2">20211129_DDA</strain>
        <tissue evidence="2">Liver</tissue>
    </source>
</reference>
<dbReference type="InterPro" id="IPR042566">
    <property type="entry name" value="L1_C"/>
</dbReference>
<name>A0AAV7T4H5_PLEWA</name>
<dbReference type="Proteomes" id="UP001066276">
    <property type="component" value="Chromosome 4_1"/>
</dbReference>
<evidence type="ECO:0000313" key="3">
    <source>
        <dbReference type="Proteomes" id="UP001066276"/>
    </source>
</evidence>
<keyword evidence="3" id="KW-1185">Reference proteome</keyword>
<feature type="compositionally biased region" description="Polar residues" evidence="1">
    <location>
        <begin position="112"/>
        <end position="124"/>
    </location>
</feature>
<evidence type="ECO:0000313" key="2">
    <source>
        <dbReference type="EMBL" id="KAJ1171239.1"/>
    </source>
</evidence>
<protein>
    <submittedName>
        <fullName evidence="2">Uncharacterized protein</fullName>
    </submittedName>
</protein>
<dbReference type="EMBL" id="JANPWB010000007">
    <property type="protein sequence ID" value="KAJ1171239.1"/>
    <property type="molecule type" value="Genomic_DNA"/>
</dbReference>
<evidence type="ECO:0000256" key="1">
    <source>
        <dbReference type="SAM" id="MobiDB-lite"/>
    </source>
</evidence>